<dbReference type="PROSITE" id="PS51375">
    <property type="entry name" value="PPR"/>
    <property type="match status" value="3"/>
</dbReference>
<keyword evidence="2" id="KW-0677">Repeat</keyword>
<dbReference type="PANTHER" id="PTHR47926:SF452">
    <property type="entry name" value="PENTATRICOPEPTIDE REPEAT-CONTAINING PROTEIN"/>
    <property type="match status" value="1"/>
</dbReference>
<sequence length="642" mass="71489">MLPVSNSRALQVSSSPFLPTVVPSLPRSPWPPSIISSLKTCKTMRDLHQFHAKAIKTGLIRDPLVAAEVLRYAALSDDRDLRYARLVFDEMREPNLFSWNTLIRAFSESEFEPLQAVSMFLQMLNDAAVHPNRYTFPSLLKACARSGSLEEGKQMHGFVAKIGLVSDGFVLSNLVRMYAMCERIEDACFLVQSSSVSSEAEVGVVLQNVLIEGYFGLGMVAHARQVFDEMSTRSVISWNAVISRYAQIGLFQESMDVFRQMLVVGMLPNYVTLVSVLPAIARLGALDLGEWVHLYVEKNKIVVDDVLGSALVDMYSKCGNIDKALELFEGLPKNNPITWSSLIGGLAMHGRAKETIDYFSMMEQTGLTPTAVVFIAVLDSCGHLGLVDHGRAYFARMTKFYGLNPGSEHYACMVDMLGRAGLLDEAEEIVMSLPMKPNDAILKALLAACKIHGDVEMGIRAAKSLIKLAPCDEASYLLISNMFASLGDLELVAEIRLLVKELDIQKDLGCSWMTVDGAIHEFVTEDDQHPRASEIYAMLEEITTKLQAAGYEPNSSQVLLNIDKEEKDNFLNYHSEKKAVAFGLISTRPGTTLRIMKNLRVCPDCHSSLKFISKIYCRSIVVRDMKRFHHFENGVCSCNDYW</sequence>
<dbReference type="InterPro" id="IPR046848">
    <property type="entry name" value="E_motif"/>
</dbReference>
<dbReference type="PANTHER" id="PTHR47926">
    <property type="entry name" value="PENTATRICOPEPTIDE REPEAT-CONTAINING PROTEIN"/>
    <property type="match status" value="1"/>
</dbReference>
<evidence type="ECO:0000259" key="4">
    <source>
        <dbReference type="Pfam" id="PF14432"/>
    </source>
</evidence>
<reference evidence="5 6" key="1">
    <citation type="journal article" date="2022" name="Hortic Res">
        <title>The genome of Dioscorea zingiberensis sheds light on the biosynthesis, origin and evolution of the medicinally important diosgenin saponins.</title>
        <authorList>
            <person name="Li Y."/>
            <person name="Tan C."/>
            <person name="Li Z."/>
            <person name="Guo J."/>
            <person name="Li S."/>
            <person name="Chen X."/>
            <person name="Wang C."/>
            <person name="Dai X."/>
            <person name="Yang H."/>
            <person name="Song W."/>
            <person name="Hou L."/>
            <person name="Xu J."/>
            <person name="Tong Z."/>
            <person name="Xu A."/>
            <person name="Yuan X."/>
            <person name="Wang W."/>
            <person name="Yang Q."/>
            <person name="Chen L."/>
            <person name="Sun Z."/>
            <person name="Wang K."/>
            <person name="Pan B."/>
            <person name="Chen J."/>
            <person name="Bao Y."/>
            <person name="Liu F."/>
            <person name="Qi X."/>
            <person name="Gang D.R."/>
            <person name="Wen J."/>
            <person name="Li J."/>
        </authorList>
    </citation>
    <scope>NUCLEOTIDE SEQUENCE [LARGE SCALE GENOMIC DNA]</scope>
    <source>
        <strain evidence="5">Dzin_1.0</strain>
    </source>
</reference>
<proteinExistence type="inferred from homology"/>
<dbReference type="InterPro" id="IPR011990">
    <property type="entry name" value="TPR-like_helical_dom_sf"/>
</dbReference>
<dbReference type="EMBL" id="JAGGNH010000071">
    <property type="protein sequence ID" value="KAJ0960545.1"/>
    <property type="molecule type" value="Genomic_DNA"/>
</dbReference>
<dbReference type="Pfam" id="PF14432">
    <property type="entry name" value="DYW_deaminase"/>
    <property type="match status" value="1"/>
</dbReference>
<dbReference type="AlphaFoldDB" id="A0A9D5BU25"/>
<dbReference type="GO" id="GO:0003729">
    <property type="term" value="F:mRNA binding"/>
    <property type="evidence" value="ECO:0007669"/>
    <property type="project" value="UniProtKB-ARBA"/>
</dbReference>
<dbReference type="InterPro" id="IPR002885">
    <property type="entry name" value="PPR_rpt"/>
</dbReference>
<feature type="domain" description="DYW" evidence="4">
    <location>
        <begin position="550"/>
        <end position="642"/>
    </location>
</feature>
<evidence type="ECO:0000313" key="6">
    <source>
        <dbReference type="Proteomes" id="UP001085076"/>
    </source>
</evidence>
<gene>
    <name evidence="5" type="ORF">J5N97_001584</name>
</gene>
<feature type="repeat" description="PPR" evidence="3">
    <location>
        <begin position="234"/>
        <end position="268"/>
    </location>
</feature>
<evidence type="ECO:0000256" key="2">
    <source>
        <dbReference type="ARBA" id="ARBA00022737"/>
    </source>
</evidence>
<dbReference type="NCBIfam" id="TIGR00756">
    <property type="entry name" value="PPR"/>
    <property type="match status" value="3"/>
</dbReference>
<dbReference type="Gene3D" id="1.25.40.10">
    <property type="entry name" value="Tetratricopeptide repeat domain"/>
    <property type="match status" value="3"/>
</dbReference>
<dbReference type="InterPro" id="IPR046960">
    <property type="entry name" value="PPR_At4g14850-like_plant"/>
</dbReference>
<dbReference type="Pfam" id="PF01535">
    <property type="entry name" value="PPR"/>
    <property type="match status" value="5"/>
</dbReference>
<evidence type="ECO:0000313" key="5">
    <source>
        <dbReference type="EMBL" id="KAJ0960545.1"/>
    </source>
</evidence>
<feature type="repeat" description="PPR" evidence="3">
    <location>
        <begin position="132"/>
        <end position="166"/>
    </location>
</feature>
<name>A0A9D5BU25_9LILI</name>
<dbReference type="GO" id="GO:0009451">
    <property type="term" value="P:RNA modification"/>
    <property type="evidence" value="ECO:0007669"/>
    <property type="project" value="InterPro"/>
</dbReference>
<dbReference type="Proteomes" id="UP001085076">
    <property type="component" value="Unassembled WGS sequence"/>
</dbReference>
<organism evidence="5 6">
    <name type="scientific">Dioscorea zingiberensis</name>
    <dbReference type="NCBI Taxonomy" id="325984"/>
    <lineage>
        <taxon>Eukaryota</taxon>
        <taxon>Viridiplantae</taxon>
        <taxon>Streptophyta</taxon>
        <taxon>Embryophyta</taxon>
        <taxon>Tracheophyta</taxon>
        <taxon>Spermatophyta</taxon>
        <taxon>Magnoliopsida</taxon>
        <taxon>Liliopsida</taxon>
        <taxon>Dioscoreales</taxon>
        <taxon>Dioscoreaceae</taxon>
        <taxon>Dioscorea</taxon>
    </lineage>
</organism>
<accession>A0A9D5BU25</accession>
<evidence type="ECO:0000256" key="3">
    <source>
        <dbReference type="PROSITE-ProRule" id="PRU00708"/>
    </source>
</evidence>
<evidence type="ECO:0000256" key="1">
    <source>
        <dbReference type="ARBA" id="ARBA00006643"/>
    </source>
</evidence>
<comment type="caution">
    <text evidence="5">The sequence shown here is derived from an EMBL/GenBank/DDBJ whole genome shotgun (WGS) entry which is preliminary data.</text>
</comment>
<dbReference type="FunFam" id="1.25.40.10:FF:000690">
    <property type="entry name" value="Pentatricopeptide repeat-containing protein"/>
    <property type="match status" value="1"/>
</dbReference>
<dbReference type="FunFam" id="1.25.40.10:FF:000470">
    <property type="entry name" value="Pentatricopeptide repeat-containing protein At5g66520"/>
    <property type="match status" value="1"/>
</dbReference>
<protein>
    <recommendedName>
        <fullName evidence="4">DYW domain-containing protein</fullName>
    </recommendedName>
</protein>
<comment type="similarity">
    <text evidence="1">Belongs to the PPR family. PCMP-H subfamily.</text>
</comment>
<keyword evidence="6" id="KW-1185">Reference proteome</keyword>
<dbReference type="GO" id="GO:0008270">
    <property type="term" value="F:zinc ion binding"/>
    <property type="evidence" value="ECO:0007669"/>
    <property type="project" value="InterPro"/>
</dbReference>
<dbReference type="OrthoDB" id="330671at2759"/>
<feature type="repeat" description="PPR" evidence="3">
    <location>
        <begin position="335"/>
        <end position="369"/>
    </location>
</feature>
<dbReference type="Pfam" id="PF20431">
    <property type="entry name" value="E_motif"/>
    <property type="match status" value="1"/>
</dbReference>
<dbReference type="InterPro" id="IPR032867">
    <property type="entry name" value="DYW_dom"/>
</dbReference>